<evidence type="ECO:0000313" key="2">
    <source>
        <dbReference type="Proteomes" id="UP000439903"/>
    </source>
</evidence>
<dbReference type="OrthoDB" id="2480217at2759"/>
<evidence type="ECO:0000313" key="1">
    <source>
        <dbReference type="EMBL" id="KAF0468858.1"/>
    </source>
</evidence>
<accession>A0A8H3XIU3</accession>
<dbReference type="EMBL" id="WTPW01000934">
    <property type="protein sequence ID" value="KAF0468858.1"/>
    <property type="molecule type" value="Genomic_DNA"/>
</dbReference>
<organism evidence="1 2">
    <name type="scientific">Gigaspora margarita</name>
    <dbReference type="NCBI Taxonomy" id="4874"/>
    <lineage>
        <taxon>Eukaryota</taxon>
        <taxon>Fungi</taxon>
        <taxon>Fungi incertae sedis</taxon>
        <taxon>Mucoromycota</taxon>
        <taxon>Glomeromycotina</taxon>
        <taxon>Glomeromycetes</taxon>
        <taxon>Diversisporales</taxon>
        <taxon>Gigasporaceae</taxon>
        <taxon>Gigaspora</taxon>
    </lineage>
</organism>
<proteinExistence type="predicted"/>
<name>A0A8H3XIU3_GIGMA</name>
<comment type="caution">
    <text evidence="1">The sequence shown here is derived from an EMBL/GenBank/DDBJ whole genome shotgun (WGS) entry which is preliminary data.</text>
</comment>
<protein>
    <submittedName>
        <fullName evidence="1">Uncharacterized protein</fullName>
    </submittedName>
</protein>
<gene>
    <name evidence="1" type="ORF">F8M41_025741</name>
</gene>
<dbReference type="AlphaFoldDB" id="A0A8H3XIU3"/>
<reference evidence="1 2" key="1">
    <citation type="journal article" date="2019" name="Environ. Microbiol.">
        <title>At the nexus of three kingdoms: the genome of the mycorrhizal fungus Gigaspora margarita provides insights into plant, endobacterial and fungal interactions.</title>
        <authorList>
            <person name="Venice F."/>
            <person name="Ghignone S."/>
            <person name="Salvioli di Fossalunga A."/>
            <person name="Amselem J."/>
            <person name="Novero M."/>
            <person name="Xianan X."/>
            <person name="Sedzielewska Toro K."/>
            <person name="Morin E."/>
            <person name="Lipzen A."/>
            <person name="Grigoriev I.V."/>
            <person name="Henrissat B."/>
            <person name="Martin F.M."/>
            <person name="Bonfante P."/>
        </authorList>
    </citation>
    <scope>NUCLEOTIDE SEQUENCE [LARGE SCALE GENOMIC DNA]</scope>
    <source>
        <strain evidence="1 2">BEG34</strain>
    </source>
</reference>
<sequence length="123" mass="14466">MKRKALKYPEIPIVDGNSEKTVVNESPVVINKKCKTCKEPFWVFKKEHFKPNSSKTYENTKYKKYLNIDELQQTLKLGTSGLATYKFSQKRSHEDLSKMIILNSYSFHMVEHEGFLIFVKTRI</sequence>
<dbReference type="Proteomes" id="UP000439903">
    <property type="component" value="Unassembled WGS sequence"/>
</dbReference>
<keyword evidence="2" id="KW-1185">Reference proteome</keyword>